<dbReference type="EMBL" id="LJQB01000033">
    <property type="protein sequence ID" value="KPW85929.1"/>
    <property type="molecule type" value="Genomic_DNA"/>
</dbReference>
<reference evidence="1 2" key="1">
    <citation type="submission" date="2015-09" db="EMBL/GenBank/DDBJ databases">
        <title>Genome announcement of multiple Pseudomonas syringae strains.</title>
        <authorList>
            <person name="Thakur S."/>
            <person name="Wang P.W."/>
            <person name="Gong Y."/>
            <person name="Weir B.S."/>
            <person name="Guttman D.S."/>
        </authorList>
    </citation>
    <scope>NUCLEOTIDE SEQUENCE [LARGE SCALE GENOMIC DNA]</scope>
    <source>
        <strain evidence="1 2">ICMP19117</strain>
    </source>
</reference>
<organism evidence="1 2">
    <name type="scientific">Pseudomonas congelans</name>
    <dbReference type="NCBI Taxonomy" id="200452"/>
    <lineage>
        <taxon>Bacteria</taxon>
        <taxon>Pseudomonadati</taxon>
        <taxon>Pseudomonadota</taxon>
        <taxon>Gammaproteobacteria</taxon>
        <taxon>Pseudomonadales</taxon>
        <taxon>Pseudomonadaceae</taxon>
        <taxon>Pseudomonas</taxon>
    </lineage>
</organism>
<name>A0A0P9PM49_9PSED</name>
<evidence type="ECO:0000313" key="2">
    <source>
        <dbReference type="Proteomes" id="UP000050411"/>
    </source>
</evidence>
<accession>A0A0P9PM49</accession>
<evidence type="ECO:0000313" key="1">
    <source>
        <dbReference type="EMBL" id="KPW85929.1"/>
    </source>
</evidence>
<sequence length="113" mass="12074">MARPCACLDREAPAGARSATPAICAARGCRTSRWPRNKADRTASGSPACSYRNRPAVGADVKAAMHVIGTHGVLLRYSLAATVVGPVTNENGWRLQIIRRMHAARTCTTKAPF</sequence>
<protein>
    <submittedName>
        <fullName evidence="1">Uncharacterized protein</fullName>
    </submittedName>
</protein>
<proteinExistence type="predicted"/>
<dbReference type="AlphaFoldDB" id="A0A0P9PM49"/>
<gene>
    <name evidence="1" type="ORF">ALO92_101576</name>
</gene>
<dbReference type="Proteomes" id="UP000050411">
    <property type="component" value="Unassembled WGS sequence"/>
</dbReference>
<comment type="caution">
    <text evidence="1">The sequence shown here is derived from an EMBL/GenBank/DDBJ whole genome shotgun (WGS) entry which is preliminary data.</text>
</comment>